<dbReference type="PANTHER" id="PTHR43630">
    <property type="entry name" value="POLY-BETA-1,6-N-ACETYL-D-GLUCOSAMINE SYNTHASE"/>
    <property type="match status" value="1"/>
</dbReference>
<comment type="caution">
    <text evidence="10">Lacks conserved residue(s) required for the propagation of feature annotation.</text>
</comment>
<keyword evidence="3 10" id="KW-1003">Cell membrane</keyword>
<comment type="caution">
    <text evidence="11">The sequence shown here is derived from an EMBL/GenBank/DDBJ whole genome shotgun (WGS) entry which is preliminary data.</text>
</comment>
<evidence type="ECO:0000256" key="7">
    <source>
        <dbReference type="ARBA" id="ARBA00022989"/>
    </source>
</evidence>
<evidence type="ECO:0000313" key="11">
    <source>
        <dbReference type="EMBL" id="GAA5525922.1"/>
    </source>
</evidence>
<feature type="transmembrane region" description="Helical" evidence="10">
    <location>
        <begin position="300"/>
        <end position="324"/>
    </location>
</feature>
<evidence type="ECO:0000256" key="3">
    <source>
        <dbReference type="ARBA" id="ARBA00022475"/>
    </source>
</evidence>
<proteinExistence type="inferred from homology"/>
<reference evidence="11 12" key="1">
    <citation type="submission" date="2024-02" db="EMBL/GenBank/DDBJ databases">
        <title>Microbulbifer aestuariivivens NBRC 112533.</title>
        <authorList>
            <person name="Ichikawa N."/>
            <person name="Katano-Makiyama Y."/>
            <person name="Hidaka K."/>
        </authorList>
    </citation>
    <scope>NUCLEOTIDE SEQUENCE [LARGE SCALE GENOMIC DNA]</scope>
    <source>
        <strain evidence="11 12">NBRC 112533</strain>
    </source>
</reference>
<keyword evidence="7 10" id="KW-1133">Transmembrane helix</keyword>
<dbReference type="RefSeq" id="WP_345551992.1">
    <property type="nucleotide sequence ID" value="NZ_BAABRT010000022.1"/>
</dbReference>
<evidence type="ECO:0000256" key="1">
    <source>
        <dbReference type="ARBA" id="ARBA00004651"/>
    </source>
</evidence>
<dbReference type="EC" id="2.4.1.-" evidence="10"/>
<sequence length="418" mass="47456">MNWESLQEIVGIFCFGYPFVMAYFWMVGALLYYFVRERRQPMPSDTPSLEDYPPVSILVPCFNEEGQLEETFAALAEVKYPDYEVIAINDGSSDRTAEILDSLAEQMPNLRVIHMASNRGKSTALNTGAMAARSELLVCIDSDTLIEENAVLWIVRRFQSDPLVGAIAGNPRIRNRSTMLGHLQVGEFSGMVGLIRRAQSVYGTFYTVSGAICAFRKRALHEAGWWAPGALTDDVDVSWRIQLAGWNIALVPKAVAWILTPETLGGLWRQRVRWSEGGTSVTLRATPYLFQRRGLRMWPIWLNFMAAVLWSYSMLLMLAIWAASLLQHSVNEHLLRLGHLLNEWSPELAVTYLLQMLVAAFLDGRYEHGVFRSLLWVIWYPLIYWMLQAAAAVVGLPKAILNFKRLTGTWRSPDRGFR</sequence>
<dbReference type="Pfam" id="PF13641">
    <property type="entry name" value="Glyco_tranf_2_3"/>
    <property type="match status" value="1"/>
</dbReference>
<evidence type="ECO:0000313" key="12">
    <source>
        <dbReference type="Proteomes" id="UP001408594"/>
    </source>
</evidence>
<accession>A0ABP9WRS7</accession>
<dbReference type="PANTHER" id="PTHR43630:SF1">
    <property type="entry name" value="POLY-BETA-1,6-N-ACETYL-D-GLUCOSAMINE SYNTHASE"/>
    <property type="match status" value="1"/>
</dbReference>
<keyword evidence="5 10" id="KW-0808">Transferase</keyword>
<keyword evidence="8 10" id="KW-0472">Membrane</keyword>
<comment type="similarity">
    <text evidence="2 10">Belongs to the glycosyltransferase 2 family.</text>
</comment>
<dbReference type="NCBIfam" id="TIGR03937">
    <property type="entry name" value="PgaC_IcaA"/>
    <property type="match status" value="1"/>
</dbReference>
<keyword evidence="4 10" id="KW-0328">Glycosyltransferase</keyword>
<evidence type="ECO:0000256" key="2">
    <source>
        <dbReference type="ARBA" id="ARBA00006739"/>
    </source>
</evidence>
<evidence type="ECO:0000256" key="4">
    <source>
        <dbReference type="ARBA" id="ARBA00022676"/>
    </source>
</evidence>
<evidence type="ECO:0000256" key="8">
    <source>
        <dbReference type="ARBA" id="ARBA00023136"/>
    </source>
</evidence>
<protein>
    <recommendedName>
        <fullName evidence="9 10">Poly-beta-1,6-N-acetyl-D-glucosamine synthase</fullName>
        <shortName evidence="10">Poly-beta-1,6-GlcNAc synthase</shortName>
        <ecNumber evidence="10">2.4.1.-</ecNumber>
    </recommendedName>
</protein>
<evidence type="ECO:0000256" key="10">
    <source>
        <dbReference type="RuleBase" id="RU364028"/>
    </source>
</evidence>
<organism evidence="11 12">
    <name type="scientific">Microbulbifer aestuariivivens</name>
    <dbReference type="NCBI Taxonomy" id="1908308"/>
    <lineage>
        <taxon>Bacteria</taxon>
        <taxon>Pseudomonadati</taxon>
        <taxon>Pseudomonadota</taxon>
        <taxon>Gammaproteobacteria</taxon>
        <taxon>Cellvibrionales</taxon>
        <taxon>Microbulbiferaceae</taxon>
        <taxon>Microbulbifer</taxon>
    </lineage>
</organism>
<gene>
    <name evidence="11" type="primary">pgaC</name>
    <name evidence="11" type="ORF">Maes01_02497</name>
</gene>
<dbReference type="SUPFAM" id="SSF53448">
    <property type="entry name" value="Nucleotide-diphospho-sugar transferases"/>
    <property type="match status" value="1"/>
</dbReference>
<feature type="transmembrane region" description="Helical" evidence="10">
    <location>
        <begin position="15"/>
        <end position="35"/>
    </location>
</feature>
<evidence type="ECO:0000256" key="9">
    <source>
        <dbReference type="NCBIfam" id="TIGR03937"/>
    </source>
</evidence>
<dbReference type="CDD" id="cd06423">
    <property type="entry name" value="CESA_like"/>
    <property type="match status" value="1"/>
</dbReference>
<dbReference type="EMBL" id="BAABRT010000022">
    <property type="protein sequence ID" value="GAA5525922.1"/>
    <property type="molecule type" value="Genomic_DNA"/>
</dbReference>
<dbReference type="InterPro" id="IPR029044">
    <property type="entry name" value="Nucleotide-diphossugar_trans"/>
</dbReference>
<name>A0ABP9WRS7_9GAMM</name>
<dbReference type="InterPro" id="IPR023853">
    <property type="entry name" value="PGA_PgaC/IcaA"/>
</dbReference>
<evidence type="ECO:0000256" key="5">
    <source>
        <dbReference type="ARBA" id="ARBA00022679"/>
    </source>
</evidence>
<dbReference type="Proteomes" id="UP001408594">
    <property type="component" value="Unassembled WGS sequence"/>
</dbReference>
<dbReference type="Gene3D" id="3.90.550.10">
    <property type="entry name" value="Spore Coat Polysaccharide Biosynthesis Protein SpsA, Chain A"/>
    <property type="match status" value="1"/>
</dbReference>
<evidence type="ECO:0000256" key="6">
    <source>
        <dbReference type="ARBA" id="ARBA00022692"/>
    </source>
</evidence>
<feature type="transmembrane region" description="Helical" evidence="10">
    <location>
        <begin position="374"/>
        <end position="396"/>
    </location>
</feature>
<keyword evidence="12" id="KW-1185">Reference proteome</keyword>
<keyword evidence="6 10" id="KW-0812">Transmembrane</keyword>
<comment type="subcellular location">
    <subcellularLocation>
        <location evidence="1 10">Cell membrane</location>
        <topology evidence="1 10">Multi-pass membrane protein</topology>
    </subcellularLocation>
</comment>